<evidence type="ECO:0000256" key="4">
    <source>
        <dbReference type="ARBA" id="ARBA00023136"/>
    </source>
</evidence>
<feature type="transmembrane region" description="Helical" evidence="6">
    <location>
        <begin position="142"/>
        <end position="170"/>
    </location>
</feature>
<keyword evidence="4 6" id="KW-0472">Membrane</keyword>
<dbReference type="InterPro" id="IPR010432">
    <property type="entry name" value="RDD"/>
</dbReference>
<keyword evidence="9" id="KW-1185">Reference proteome</keyword>
<dbReference type="EMBL" id="JACYWE010000007">
    <property type="protein sequence ID" value="MBD8507189.1"/>
    <property type="molecule type" value="Genomic_DNA"/>
</dbReference>
<keyword evidence="3 6" id="KW-1133">Transmembrane helix</keyword>
<sequence length="191" mass="20429">MSQGKKKPRRDGRQSPAGEGHNPRAFDPHAAYGADASYLPSGHEPADLVPRAIARVIDGLIVGIPAVVVYRVLGEGFGAFGGFLGALIYGVTLIAYSVILESESGQTFGKRIMRLRVYGPTGQFPTRSEAFRRNSFYILQSLVMMPFLAVTFLAALVTLAAVASIALSIARSPRGQGRHDEIADGTQVVRA</sequence>
<protein>
    <submittedName>
        <fullName evidence="8">RDD family protein</fullName>
    </submittedName>
</protein>
<feature type="domain" description="RDD" evidence="7">
    <location>
        <begin position="46"/>
        <end position="183"/>
    </location>
</feature>
<evidence type="ECO:0000256" key="6">
    <source>
        <dbReference type="SAM" id="Phobius"/>
    </source>
</evidence>
<evidence type="ECO:0000313" key="8">
    <source>
        <dbReference type="EMBL" id="MBD8507189.1"/>
    </source>
</evidence>
<feature type="region of interest" description="Disordered" evidence="5">
    <location>
        <begin position="1"/>
        <end position="26"/>
    </location>
</feature>
<evidence type="ECO:0000256" key="2">
    <source>
        <dbReference type="ARBA" id="ARBA00022692"/>
    </source>
</evidence>
<gene>
    <name evidence="8" type="ORF">HT102_11900</name>
</gene>
<proteinExistence type="predicted"/>
<comment type="caution">
    <text evidence="8">The sequence shown here is derived from an EMBL/GenBank/DDBJ whole genome shotgun (WGS) entry which is preliminary data.</text>
</comment>
<dbReference type="GO" id="GO:0016020">
    <property type="term" value="C:membrane"/>
    <property type="evidence" value="ECO:0007669"/>
    <property type="project" value="UniProtKB-SubCell"/>
</dbReference>
<keyword evidence="2 6" id="KW-0812">Transmembrane</keyword>
<name>A0A927JD80_9ACTN</name>
<dbReference type="Proteomes" id="UP000642993">
    <property type="component" value="Unassembled WGS sequence"/>
</dbReference>
<accession>A0A927JD80</accession>
<reference evidence="8" key="1">
    <citation type="submission" date="2020-09" db="EMBL/GenBank/DDBJ databases">
        <title>Hoyosella lacisalsi sp. nov., a halotolerant actinobacterium isolated from soil of Lake Gudzhirganskoe.</title>
        <authorList>
            <person name="Yang Q."/>
            <person name="Guo P.Y."/>
            <person name="Liu S.W."/>
            <person name="Li F.N."/>
            <person name="Sun C.H."/>
        </authorList>
    </citation>
    <scope>NUCLEOTIDE SEQUENCE</scope>
    <source>
        <strain evidence="8">G463</strain>
    </source>
</reference>
<evidence type="ECO:0000256" key="5">
    <source>
        <dbReference type="SAM" id="MobiDB-lite"/>
    </source>
</evidence>
<comment type="subcellular location">
    <subcellularLocation>
        <location evidence="1">Membrane</location>
        <topology evidence="1">Multi-pass membrane protein</topology>
    </subcellularLocation>
</comment>
<dbReference type="RefSeq" id="WP_192039656.1">
    <property type="nucleotide sequence ID" value="NZ_JACYWE010000007.1"/>
</dbReference>
<feature type="transmembrane region" description="Helical" evidence="6">
    <location>
        <begin position="79"/>
        <end position="100"/>
    </location>
</feature>
<dbReference type="AlphaFoldDB" id="A0A927JD80"/>
<dbReference type="Pfam" id="PF06271">
    <property type="entry name" value="RDD"/>
    <property type="match status" value="1"/>
</dbReference>
<evidence type="ECO:0000313" key="9">
    <source>
        <dbReference type="Proteomes" id="UP000642993"/>
    </source>
</evidence>
<evidence type="ECO:0000256" key="1">
    <source>
        <dbReference type="ARBA" id="ARBA00004141"/>
    </source>
</evidence>
<evidence type="ECO:0000259" key="7">
    <source>
        <dbReference type="Pfam" id="PF06271"/>
    </source>
</evidence>
<feature type="compositionally biased region" description="Basic residues" evidence="5">
    <location>
        <begin position="1"/>
        <end position="10"/>
    </location>
</feature>
<evidence type="ECO:0000256" key="3">
    <source>
        <dbReference type="ARBA" id="ARBA00022989"/>
    </source>
</evidence>
<organism evidence="8 9">
    <name type="scientific">Lolliginicoccus lacisalsi</name>
    <dbReference type="NCBI Taxonomy" id="2742202"/>
    <lineage>
        <taxon>Bacteria</taxon>
        <taxon>Bacillati</taxon>
        <taxon>Actinomycetota</taxon>
        <taxon>Actinomycetes</taxon>
        <taxon>Mycobacteriales</taxon>
        <taxon>Hoyosellaceae</taxon>
        <taxon>Lolliginicoccus</taxon>
    </lineage>
</organism>